<dbReference type="Proteomes" id="UP001434337">
    <property type="component" value="Chromosome"/>
</dbReference>
<feature type="domain" description="ATPase AAA-3" evidence="1">
    <location>
        <begin position="32"/>
        <end position="161"/>
    </location>
</feature>
<reference evidence="3 4" key="1">
    <citation type="journal article" date="2023" name="Environ Microbiome">
        <title>A coral-associated actinobacterium mitigates coral bleaching under heat stress.</title>
        <authorList>
            <person name="Li J."/>
            <person name="Zou Y."/>
            <person name="Li Q."/>
            <person name="Zhang J."/>
            <person name="Bourne D.G."/>
            <person name="Lyu Y."/>
            <person name="Liu C."/>
            <person name="Zhang S."/>
        </authorList>
    </citation>
    <scope>NUCLEOTIDE SEQUENCE [LARGE SCALE GENOMIC DNA]</scope>
    <source>
        <strain evidence="3 4">SCSIO 13291</strain>
    </source>
</reference>
<name>A0ABZ3CBZ5_9ACTN</name>
<evidence type="ECO:0000259" key="2">
    <source>
        <dbReference type="Pfam" id="PF17863"/>
    </source>
</evidence>
<dbReference type="InterPro" id="IPR027417">
    <property type="entry name" value="P-loop_NTPase"/>
</dbReference>
<dbReference type="InterPro" id="IPR041628">
    <property type="entry name" value="ChlI/MoxR_AAA_lid"/>
</dbReference>
<dbReference type="Pfam" id="PF17863">
    <property type="entry name" value="AAA_lid_2"/>
    <property type="match status" value="1"/>
</dbReference>
<feature type="domain" description="ChlI/MoxR AAA lid" evidence="2">
    <location>
        <begin position="225"/>
        <end position="297"/>
    </location>
</feature>
<evidence type="ECO:0000313" key="3">
    <source>
        <dbReference type="EMBL" id="WZX00331.1"/>
    </source>
</evidence>
<keyword evidence="4" id="KW-1185">Reference proteome</keyword>
<dbReference type="EMBL" id="CP115965">
    <property type="protein sequence ID" value="WZX00331.1"/>
    <property type="molecule type" value="Genomic_DNA"/>
</dbReference>
<dbReference type="InterPro" id="IPR050764">
    <property type="entry name" value="CbbQ/NirQ/NorQ/GpvN"/>
</dbReference>
<dbReference type="CDD" id="cd00009">
    <property type="entry name" value="AAA"/>
    <property type="match status" value="1"/>
</dbReference>
<dbReference type="PANTHER" id="PTHR42759:SF5">
    <property type="entry name" value="METHANOL DEHYDROGENASE REGULATOR"/>
    <property type="match status" value="1"/>
</dbReference>
<protein>
    <submittedName>
        <fullName evidence="3">AAA family ATPase</fullName>
    </submittedName>
</protein>
<dbReference type="Gene3D" id="1.10.8.80">
    <property type="entry name" value="Magnesium chelatase subunit I, C-Terminal domain"/>
    <property type="match status" value="1"/>
</dbReference>
<dbReference type="PIRSF" id="PIRSF002849">
    <property type="entry name" value="AAA_ATPase_chaperone_MoxR_prd"/>
    <property type="match status" value="1"/>
</dbReference>
<dbReference type="Pfam" id="PF07726">
    <property type="entry name" value="AAA_3"/>
    <property type="match status" value="1"/>
</dbReference>
<gene>
    <name evidence="3" type="ORF">PCC79_12325</name>
</gene>
<dbReference type="InterPro" id="IPR011703">
    <property type="entry name" value="ATPase_AAA-3"/>
</dbReference>
<dbReference type="Gene3D" id="3.40.50.300">
    <property type="entry name" value="P-loop containing nucleotide triphosphate hydrolases"/>
    <property type="match status" value="1"/>
</dbReference>
<proteinExistence type="predicted"/>
<organism evidence="3 4">
    <name type="scientific">Propioniciclava soli</name>
    <dbReference type="NCBI Taxonomy" id="2775081"/>
    <lineage>
        <taxon>Bacteria</taxon>
        <taxon>Bacillati</taxon>
        <taxon>Actinomycetota</taxon>
        <taxon>Actinomycetes</taxon>
        <taxon>Propionibacteriales</taxon>
        <taxon>Propionibacteriaceae</taxon>
        <taxon>Propioniciclava</taxon>
    </lineage>
</organism>
<evidence type="ECO:0000313" key="4">
    <source>
        <dbReference type="Proteomes" id="UP001434337"/>
    </source>
</evidence>
<dbReference type="PANTHER" id="PTHR42759">
    <property type="entry name" value="MOXR FAMILY PROTEIN"/>
    <property type="match status" value="1"/>
</dbReference>
<accession>A0ABZ3CBZ5</accession>
<evidence type="ECO:0000259" key="1">
    <source>
        <dbReference type="Pfam" id="PF07726"/>
    </source>
</evidence>
<sequence>MADRLTANVGAVIEGKPETVEMALVVLLAGGHLLIEDVPGVGKTMLARALACSIDGSVRRIQFTPDLLPGDITGVAVFNPQSRAFDFKPGGVFANVVIGDEINRASPKTQSALLEAMEEHHVSVDGTTHALPEPFMVFATQNPIEMQGTYPLPEAQRDRFMACVSMGYPSREAELAMLDHHGAANPLDDLIAVTDGAEVLAAREVVRRVYVHPALKAYVVDMVAATRTHAALRLGASPRSSLQLLRAGRARAAMRGRGFLIPEDVSSLAGAVLGHRVLVHYRAQATEGSAAQVVAEIVRSIPAPRRT</sequence>
<dbReference type="SUPFAM" id="SSF52540">
    <property type="entry name" value="P-loop containing nucleoside triphosphate hydrolases"/>
    <property type="match status" value="1"/>
</dbReference>